<dbReference type="InterPro" id="IPR023346">
    <property type="entry name" value="Lysozyme-like_dom_sf"/>
</dbReference>
<sequence length="2502" mass="268733">MATIGFKASDQKLMDDFDNFNFDDFNFDVPEPKDDRHPIVKALAPIGRGAKNYITDASSIEKFVKAAMPRGYGQAYDLAQEARSEVKQLYNSVGEEIKPVKESAKTLMRKALPALDGKIPKGLKEKLEAFSKEEQQWQARQGDRREEQLGDLLKSIFEQKATDQVAQRNELNEREKVRQGFEQIRHRDQISQLDAIRLAVESQAQYQNKIGYSVQKKQLELSYRTFWAMADLNKEQKRSNAEFLSELKAVTRNTSLPDMAKISLMKDYKSIIRNKFLENAREGMFGGAQDYFRKFSRNIKDQVVGRVRDYAGMAGTMSAGAEGMAGMMESMGDMPGFNARDEMIAGLMHFPMDWLAEKAGRKANAILAKNKKLRRGGSRASYMVNTVGDRIHEQLTDPTKGWGSLEGLRELLASAAPSSVPDSKMEVDSLDRAHEPRPFSRGNAKSLDEVIPGLLARIHREIKILRTGDESTPLITYDFAKNKFSTEKQMGSDLRKRIAGGNTDRANHFANNIINRIDRGKKLTPEQRERARQHLIERAVMGESIDITKSHLGSHWGGGQDGQAIADSFSRYLRSTDGKLGNNDQAYKRQIELMQQHRGIVGGIGDPRVLLQQMVNSGQLETLKNIGIIDENNNLDRKAYSQWLMHAEEADLSSPASTTSGGGKSFRRTPGSRRRAAPSAGMSDFIPRTSSKGAMGGGAAHELRSLNESLSNSTVEKNVQTITDLLASLDSKYTHAAEVNYLTLQSMLDQLIAIASSNGGMGSGQGGVDLLTKGKRAYTSLWEHVKGSSREAVDRIKTHGKAMAARGLQLWDKYSPGAKRRVGEILGAGRDKLKDMHGRLRDYYGDVVVSGESFPRLRANLLKAGEYRDRLTGRVLTSLEDITGDVVDSSGNLVITLDEFYNSYVTGTINKRVRELFTNVTSKLADWKSRLQVFIPSTIRDLKSRALGALNRVKEMLPPYDVYVKNDMSKPLLFANMFRYEMYTSAKTGNTLKHPRDIDGPVLDDKGNMVLTEDHIKVGLCDVVGDPITSARIPIKIMRKAKAAWEMMRDAAVGIFGALKGGLGNVNEYFKNFFTPFADIITNSKKTVTLLEAIRDILDDRLPKRKKVRGDVDGDGIREGSIEDIHRKRDQALALTHDKAAGRDPNADIKAGQGMIGKLLGALFGKKKAEEDEEGHHHGGSLLDDVADVADIYDDLKGGRGARGTAERRAAAKARLKRMRGAKPGFLRRGVGALGKLGGKLGKGALGRLGKWGLFNTDLVRGVGKVAGGIGSPLLRGAGKVAGGLGSLAVGAGRGLMGQSKLARLARWGMFNTDLVRGGAKGLGWAAKGLGAAAKLAPRALGLAGTAYSAYSAYDNIKQGNYGAAALDAGLGLGGMALTGGGLAGLASMGGAAMGGLGAVLASPFLLPALGVAAVGAAGYALYKYSQKTKPTNLSKLRLAQYGIAEDDTDARDKIFQLEQMLEDHMTIREDGNMMLDEKGVKLEEIADLFDIHREKDMQLFNMWYKRRFVPVYRKWLTEMRKFDKGAKIAKIESVIPGKSKLSVASSAVSSCMDAYSHMVGWSNARPELAVDANGVQAVLDSMRVDLAKDAEKDGGPKATAVAKDGVSSTTEASALAAKALTDKAHYQVKDQKGNVLDAASMNVGELTEKIKKGSLTVSVAVTLPASLVHNDKTHLDALASIRYKAYGLTHLSADKVRMLGAMELFIGDHITDDPDSPKLNISTEVVMKAAGEVFGVPNMTGEHATRWKTWFNGRFLPVFLMWAGTIRKKTGKTKLQEASDAFSIEDQLSLARAIIGATGVNADGSKVPVWQILTNPWQDDYELNSDPDSTAGNLEAIRLLADKVKLGQVSASQLPNKRKEPVVWYKPWTWGNAINEKVGGKSPNGKQGAGVNATGDSITGATGSKGAAALSGMGDPVSFSGGGGGNYTELPASSGNGWSANRALILAAAKMAGVDPKALIATIAIESGFNPNAAPKNPNLPSSAKGFGQHLDSSWLEDLQRDGRKFGIPNGTSQFDPRASALMTAMRLKYNAQALQKALGRQPTVTDLYLAHLMGTGGATKFLKAPQDAIGAEEAPTAAKQHPTYFYEGSRALTVKEVYAKFAAKVAKRPAEFGVTDTDMKSVGSVGSGATPPPASGGGAPPPAAPAKAGAASAGPAPRGSGGAPGKATSANTPSAGSPRLNAPVTMDKGHAATMGTGPAIVKSKDAKYELILQREESEDDGTYGTLRLPDGTTLNTLELPWRNNESKISCIPPGSYPCKKRPSAAFGREMYEVGQVQGRSGVLIHAGNAAGSADKGMKADSQGCILLGMDRGRQGNQKVITASKAAMQLFNEKMQDMPFTLIIRPGKGGLGTGDSKANVSFDPVRGPANTGAQPGAGNGMPAVRKQSSAAGGGYADSVATGSDLPRYNTTSTGLNTGGPTRADMRGRDAAMSDTIGPKLDNVANTLSKIADSSDQGVGVLRQILAVMKGKGDGDKPPSVSANKVRPETDTSVPVPQRRNF</sequence>
<feature type="region of interest" description="Disordered" evidence="1">
    <location>
        <begin position="2470"/>
        <end position="2502"/>
    </location>
</feature>
<feature type="compositionally biased region" description="Basic residues" evidence="1">
    <location>
        <begin position="665"/>
        <end position="676"/>
    </location>
</feature>
<evidence type="ECO:0000259" key="2">
    <source>
        <dbReference type="Pfam" id="PF18925"/>
    </source>
</evidence>
<dbReference type="Gene3D" id="1.10.530.10">
    <property type="match status" value="1"/>
</dbReference>
<feature type="compositionally biased region" description="Pro residues" evidence="1">
    <location>
        <begin position="2132"/>
        <end position="2146"/>
    </location>
</feature>
<reference evidence="3 4" key="1">
    <citation type="submission" date="2016-12" db="EMBL/GenBank/DDBJ databases">
        <title>Characterization of two jumbo phages RP12 and RP31 infecting the phytopathogen Ralstonia solanacearum.</title>
        <authorList>
            <person name="Kawasaki T."/>
            <person name="Yoshikawa G."/>
            <person name="Ogata H."/>
            <person name="Yamada T."/>
        </authorList>
    </citation>
    <scope>NUCLEOTIDE SEQUENCE [LARGE SCALE GENOMIC DNA]</scope>
    <source>
        <strain evidence="3 4">RP31</strain>
    </source>
</reference>
<evidence type="ECO:0000256" key="1">
    <source>
        <dbReference type="SAM" id="MobiDB-lite"/>
    </source>
</evidence>
<dbReference type="InterPro" id="IPR043732">
    <property type="entry name" value="DUF5675"/>
</dbReference>
<feature type="region of interest" description="Disordered" evidence="1">
    <location>
        <begin position="651"/>
        <end position="698"/>
    </location>
</feature>
<feature type="domain" description="DUF5675" evidence="2">
    <location>
        <begin position="2214"/>
        <end position="2337"/>
    </location>
</feature>
<accession>A0A1L7N1E2</accession>
<proteinExistence type="predicted"/>
<feature type="compositionally biased region" description="Low complexity" evidence="1">
    <location>
        <begin position="2147"/>
        <end position="2160"/>
    </location>
</feature>
<dbReference type="SUPFAM" id="SSF53955">
    <property type="entry name" value="Lysozyme-like"/>
    <property type="match status" value="1"/>
</dbReference>
<protein>
    <recommendedName>
        <fullName evidence="2">DUF5675 domain-containing protein</fullName>
    </recommendedName>
</protein>
<dbReference type="Pfam" id="PF18925">
    <property type="entry name" value="DUF5675"/>
    <property type="match status" value="1"/>
</dbReference>
<feature type="compositionally biased region" description="Polar residues" evidence="1">
    <location>
        <begin position="2409"/>
        <end position="2420"/>
    </location>
</feature>
<feature type="region of interest" description="Disordered" evidence="1">
    <location>
        <begin position="2118"/>
        <end position="2198"/>
    </location>
</feature>
<evidence type="ECO:0000313" key="4">
    <source>
        <dbReference type="Proteomes" id="UP000222950"/>
    </source>
</evidence>
<dbReference type="Proteomes" id="UP000222950">
    <property type="component" value="Segment"/>
</dbReference>
<name>A0A1L7N1E2_9CAUD</name>
<dbReference type="EMBL" id="AP017925">
    <property type="protein sequence ID" value="BAW19303.1"/>
    <property type="molecule type" value="Genomic_DNA"/>
</dbReference>
<organism evidence="3 4">
    <name type="scientific">Ralstonia phage RP31</name>
    <dbReference type="NCBI Taxonomy" id="1923890"/>
    <lineage>
        <taxon>Viruses</taxon>
        <taxon>Duplodnaviria</taxon>
        <taxon>Heunggongvirae</taxon>
        <taxon>Uroviricota</taxon>
        <taxon>Caudoviricetes</taxon>
        <taxon>Chimalliviridae</taxon>
        <taxon>Ripduovirus</taxon>
        <taxon>Ripduovirus RP12</taxon>
    </lineage>
</organism>
<feature type="region of interest" description="Disordered" evidence="1">
    <location>
        <begin position="2370"/>
        <end position="2427"/>
    </location>
</feature>
<evidence type="ECO:0000313" key="3">
    <source>
        <dbReference type="EMBL" id="BAW19303.1"/>
    </source>
</evidence>